<feature type="domain" description="AMP-binding enzyme C-terminal" evidence="2">
    <location>
        <begin position="462"/>
        <end position="536"/>
    </location>
</feature>
<dbReference type="InterPro" id="IPR050237">
    <property type="entry name" value="ATP-dep_AMP-bd_enzyme"/>
</dbReference>
<protein>
    <submittedName>
        <fullName evidence="3">2,3-dihydroxybenzoate-AMP ligase</fullName>
    </submittedName>
</protein>
<dbReference type="Pfam" id="PF00501">
    <property type="entry name" value="AMP-binding"/>
    <property type="match status" value="1"/>
</dbReference>
<dbReference type="InterPro" id="IPR000873">
    <property type="entry name" value="AMP-dep_synth/lig_dom"/>
</dbReference>
<dbReference type="Proteomes" id="UP000316298">
    <property type="component" value="Unassembled WGS sequence"/>
</dbReference>
<dbReference type="SUPFAM" id="SSF56801">
    <property type="entry name" value="Acetyl-CoA synthetase-like"/>
    <property type="match status" value="1"/>
</dbReference>
<accession>A0A542EMQ8</accession>
<name>A0A542EMQ8_9ACTN</name>
<dbReference type="Pfam" id="PF13193">
    <property type="entry name" value="AMP-binding_C"/>
    <property type="match status" value="1"/>
</dbReference>
<reference evidence="3 4" key="1">
    <citation type="submission" date="2019-06" db="EMBL/GenBank/DDBJ databases">
        <title>Sequencing the genomes of 1000 actinobacteria strains.</title>
        <authorList>
            <person name="Klenk H.-P."/>
        </authorList>
    </citation>
    <scope>NUCLEOTIDE SEQUENCE [LARGE SCALE GENOMIC DNA]</scope>
    <source>
        <strain evidence="3 4">DSM 17305</strain>
    </source>
</reference>
<dbReference type="EMBL" id="VFMM01000001">
    <property type="protein sequence ID" value="TQJ16605.1"/>
    <property type="molecule type" value="Genomic_DNA"/>
</dbReference>
<evidence type="ECO:0000259" key="2">
    <source>
        <dbReference type="Pfam" id="PF13193"/>
    </source>
</evidence>
<dbReference type="AlphaFoldDB" id="A0A542EMQ8"/>
<keyword evidence="3" id="KW-0436">Ligase</keyword>
<evidence type="ECO:0000259" key="1">
    <source>
        <dbReference type="Pfam" id="PF00501"/>
    </source>
</evidence>
<sequence length="555" mass="59502">MTTTVDDFPAQDPVYRTAGLWESLTIPAQFAKVVAQHTDRLAVITAEGVLSYGDLDARSDRIAAGLLQLGLDPGDRVLLQITNRLESIIAWYALLKAALVPVATLAPHREHEINAISRQAEAKAHLVEASLPFDLITFATAIATNHPTLRHLLTIGTPTKDAPLGSTAASRAIPLESLGAGLDPAEARALVAAAQATVDPDDLAVLQLSGGTTGTPKLIPRQHAEYWYNAAAYAERLGWTHETRVAHLIPVVHNAGITCAVHAAASVGATLVLGTVDPATWVPLIARTNADAVLIGHGHFSAFAAPGVLDAMPSLRQVILSGAKVPDRLFDELERRGIWSGQLFGMGEGLFCVSNLDDPREARLRTVGTALSPLDEIKLLQPDTELEVADGEVGELCARGPYTIRGYYRAADHNRRAFTSDGFYRTGDLARWGSYDGRAYLHIEGRIKDVINRGGEKISADEVERLLLAHPSISQAAVVAMPDARLGEKACAFVVADRDLDVPDVQHHLSALGVAKFKWPERVVRVAELPRTNVGKIDKTALRRLVPGSGNSPAG</sequence>
<dbReference type="InterPro" id="IPR042099">
    <property type="entry name" value="ANL_N_sf"/>
</dbReference>
<dbReference type="InterPro" id="IPR020845">
    <property type="entry name" value="AMP-binding_CS"/>
</dbReference>
<evidence type="ECO:0000313" key="3">
    <source>
        <dbReference type="EMBL" id="TQJ16605.1"/>
    </source>
</evidence>
<proteinExistence type="predicted"/>
<dbReference type="PANTHER" id="PTHR43767">
    <property type="entry name" value="LONG-CHAIN-FATTY-ACID--COA LIGASE"/>
    <property type="match status" value="1"/>
</dbReference>
<dbReference type="PROSITE" id="PS00455">
    <property type="entry name" value="AMP_BINDING"/>
    <property type="match status" value="1"/>
</dbReference>
<dbReference type="RefSeq" id="WP_141852484.1">
    <property type="nucleotide sequence ID" value="NZ_BAAAKA010000023.1"/>
</dbReference>
<dbReference type="InterPro" id="IPR045851">
    <property type="entry name" value="AMP-bd_C_sf"/>
</dbReference>
<dbReference type="GO" id="GO:0016878">
    <property type="term" value="F:acid-thiol ligase activity"/>
    <property type="evidence" value="ECO:0007669"/>
    <property type="project" value="UniProtKB-ARBA"/>
</dbReference>
<dbReference type="Gene3D" id="3.40.50.12780">
    <property type="entry name" value="N-terminal domain of ligase-like"/>
    <property type="match status" value="1"/>
</dbReference>
<organism evidence="3 4">
    <name type="scientific">Kribbella jejuensis</name>
    <dbReference type="NCBI Taxonomy" id="236068"/>
    <lineage>
        <taxon>Bacteria</taxon>
        <taxon>Bacillati</taxon>
        <taxon>Actinomycetota</taxon>
        <taxon>Actinomycetes</taxon>
        <taxon>Propionibacteriales</taxon>
        <taxon>Kribbellaceae</taxon>
        <taxon>Kribbella</taxon>
    </lineage>
</organism>
<dbReference type="PANTHER" id="PTHR43767:SF1">
    <property type="entry name" value="NONRIBOSOMAL PEPTIDE SYNTHASE PES1 (EUROFUNG)-RELATED"/>
    <property type="match status" value="1"/>
</dbReference>
<comment type="caution">
    <text evidence="3">The sequence shown here is derived from an EMBL/GenBank/DDBJ whole genome shotgun (WGS) entry which is preliminary data.</text>
</comment>
<evidence type="ECO:0000313" key="4">
    <source>
        <dbReference type="Proteomes" id="UP000316298"/>
    </source>
</evidence>
<dbReference type="InterPro" id="IPR025110">
    <property type="entry name" value="AMP-bd_C"/>
</dbReference>
<dbReference type="OrthoDB" id="9803968at2"/>
<feature type="domain" description="AMP-dependent synthetase/ligase" evidence="1">
    <location>
        <begin position="30"/>
        <end position="408"/>
    </location>
</feature>
<keyword evidence="4" id="KW-1185">Reference proteome</keyword>
<gene>
    <name evidence="3" type="ORF">FB475_0709</name>
</gene>
<dbReference type="Gene3D" id="3.30.300.30">
    <property type="match status" value="1"/>
</dbReference>